<dbReference type="SUPFAM" id="SSF50800">
    <property type="entry name" value="PK beta-barrel domain-like"/>
    <property type="match status" value="1"/>
</dbReference>
<dbReference type="InterPro" id="IPR052353">
    <property type="entry name" value="Benzoxazolinone_Detox_Enz"/>
</dbReference>
<dbReference type="Gene3D" id="2.40.33.20">
    <property type="entry name" value="PK beta-barrel domain-like"/>
    <property type="match status" value="1"/>
</dbReference>
<evidence type="ECO:0000259" key="1">
    <source>
        <dbReference type="PROSITE" id="PS51340"/>
    </source>
</evidence>
<protein>
    <recommendedName>
        <fullName evidence="1">MOSC domain-containing protein</fullName>
    </recommendedName>
</protein>
<dbReference type="OrthoDB" id="9786134at2"/>
<dbReference type="GO" id="GO:0030151">
    <property type="term" value="F:molybdenum ion binding"/>
    <property type="evidence" value="ECO:0007669"/>
    <property type="project" value="InterPro"/>
</dbReference>
<dbReference type="RefSeq" id="WP_014818270.1">
    <property type="nucleotide sequence ID" value="NC_018027.1"/>
</dbReference>
<dbReference type="PANTHER" id="PTHR30212:SF2">
    <property type="entry name" value="PROTEIN YIIM"/>
    <property type="match status" value="1"/>
</dbReference>
<evidence type="ECO:0000313" key="2">
    <source>
        <dbReference type="EMBL" id="AFM19805.1"/>
    </source>
</evidence>
<dbReference type="Pfam" id="PF03473">
    <property type="entry name" value="MOSC"/>
    <property type="match status" value="1"/>
</dbReference>
<dbReference type="GO" id="GO:0030170">
    <property type="term" value="F:pyridoxal phosphate binding"/>
    <property type="evidence" value="ECO:0007669"/>
    <property type="project" value="InterPro"/>
</dbReference>
<dbReference type="STRING" id="710421.Mycch_5119"/>
<reference evidence="2 3" key="1">
    <citation type="submission" date="2012-06" db="EMBL/GenBank/DDBJ databases">
        <title>Complete sequence of chromosome of Mycobacterium chubuense NBB4.</title>
        <authorList>
            <consortium name="US DOE Joint Genome Institute"/>
            <person name="Lucas S."/>
            <person name="Han J."/>
            <person name="Lapidus A."/>
            <person name="Cheng J.-F."/>
            <person name="Goodwin L."/>
            <person name="Pitluck S."/>
            <person name="Peters L."/>
            <person name="Mikhailova N."/>
            <person name="Teshima H."/>
            <person name="Detter J.C."/>
            <person name="Han C."/>
            <person name="Tapia R."/>
            <person name="Land M."/>
            <person name="Hauser L."/>
            <person name="Kyrpides N."/>
            <person name="Ivanova N."/>
            <person name="Pagani I."/>
            <person name="Mattes T."/>
            <person name="Holmes A."/>
            <person name="Rutledge P."/>
            <person name="Paulsen I."/>
            <person name="Coleman N."/>
            <person name="Woyke T."/>
        </authorList>
    </citation>
    <scope>NUCLEOTIDE SEQUENCE [LARGE SCALE GENOMIC DNA]</scope>
    <source>
        <strain evidence="2 3">NBB4</strain>
    </source>
</reference>
<accession>I4BR98</accession>
<organism evidence="2 3">
    <name type="scientific">Mycolicibacterium chubuense (strain NBB4)</name>
    <name type="common">Mycobacterium chubuense</name>
    <dbReference type="NCBI Taxonomy" id="710421"/>
    <lineage>
        <taxon>Bacteria</taxon>
        <taxon>Bacillati</taxon>
        <taxon>Actinomycetota</taxon>
        <taxon>Actinomycetes</taxon>
        <taxon>Mycobacteriales</taxon>
        <taxon>Mycobacteriaceae</taxon>
        <taxon>Mycolicibacterium</taxon>
    </lineage>
</organism>
<gene>
    <name evidence="2" type="ordered locus">Mycch_5119</name>
</gene>
<dbReference type="AlphaFoldDB" id="I4BR98"/>
<dbReference type="PROSITE" id="PS51340">
    <property type="entry name" value="MOSC"/>
    <property type="match status" value="1"/>
</dbReference>
<dbReference type="InterPro" id="IPR011037">
    <property type="entry name" value="Pyrv_Knase-like_insert_dom_sf"/>
</dbReference>
<keyword evidence="3" id="KW-1185">Reference proteome</keyword>
<dbReference type="KEGG" id="mcb:Mycch_5119"/>
<dbReference type="eggNOG" id="COG2258">
    <property type="taxonomic scope" value="Bacteria"/>
</dbReference>
<dbReference type="GO" id="GO:0003824">
    <property type="term" value="F:catalytic activity"/>
    <property type="evidence" value="ECO:0007669"/>
    <property type="project" value="InterPro"/>
</dbReference>
<sequence length="218" mass="23158">MASVLTVNAAAAPIALGELRTGIGKRPVDDALPVRAPGPRRGGLGSGVVGDSVCNARYHGGDDQAVYAYAREDLDRWELELGRQIGNGTFGENLTTTGVDVTECLIGERWAVGADGLVLEVTSPRTPCRTFTRWMDIAGWMKTFTAAVVPGAYFRVLEPGSVRAGDAIEVIARPDHTVTIGMVFRAMMLDPGLMPALAVADALPEKIMRKVAKHVAVS</sequence>
<dbReference type="PATRIC" id="fig|710421.3.peg.5102"/>
<dbReference type="EMBL" id="CP003053">
    <property type="protein sequence ID" value="AFM19805.1"/>
    <property type="molecule type" value="Genomic_DNA"/>
</dbReference>
<proteinExistence type="predicted"/>
<dbReference type="Proteomes" id="UP000006057">
    <property type="component" value="Chromosome"/>
</dbReference>
<name>I4BR98_MYCCN</name>
<dbReference type="InterPro" id="IPR005302">
    <property type="entry name" value="MoCF_Sase_C"/>
</dbReference>
<evidence type="ECO:0000313" key="3">
    <source>
        <dbReference type="Proteomes" id="UP000006057"/>
    </source>
</evidence>
<feature type="domain" description="MOSC" evidence="1">
    <location>
        <begin position="34"/>
        <end position="171"/>
    </location>
</feature>
<dbReference type="HOGENOM" id="CLU_082566_0_1_11"/>
<dbReference type="PANTHER" id="PTHR30212">
    <property type="entry name" value="PROTEIN YIIM"/>
    <property type="match status" value="1"/>
</dbReference>